<dbReference type="Proteomes" id="UP000245412">
    <property type="component" value="Unassembled WGS sequence"/>
</dbReference>
<keyword evidence="8" id="KW-1185">Reference proteome</keyword>
<dbReference type="GO" id="GO:0022857">
    <property type="term" value="F:transmembrane transporter activity"/>
    <property type="evidence" value="ECO:0007669"/>
    <property type="project" value="InterPro"/>
</dbReference>
<dbReference type="InterPro" id="IPR011701">
    <property type="entry name" value="MFS"/>
</dbReference>
<keyword evidence="2" id="KW-1003">Cell membrane</keyword>
<feature type="transmembrane region" description="Helical" evidence="6">
    <location>
        <begin position="44"/>
        <end position="68"/>
    </location>
</feature>
<keyword evidence="4 6" id="KW-1133">Transmembrane helix</keyword>
<dbReference type="EMBL" id="QGGY01000001">
    <property type="protein sequence ID" value="PWJ79220.1"/>
    <property type="molecule type" value="Genomic_DNA"/>
</dbReference>
<evidence type="ECO:0000256" key="3">
    <source>
        <dbReference type="ARBA" id="ARBA00022692"/>
    </source>
</evidence>
<proteinExistence type="predicted"/>
<dbReference type="Gene3D" id="1.20.1250.20">
    <property type="entry name" value="MFS general substrate transporter like domains"/>
    <property type="match status" value="1"/>
</dbReference>
<evidence type="ECO:0000256" key="1">
    <source>
        <dbReference type="ARBA" id="ARBA00004651"/>
    </source>
</evidence>
<evidence type="ECO:0000256" key="5">
    <source>
        <dbReference type="ARBA" id="ARBA00023136"/>
    </source>
</evidence>
<keyword evidence="5 6" id="KW-0472">Membrane</keyword>
<gene>
    <name evidence="7" type="ORF">C7383_101598</name>
</gene>
<reference evidence="7 8" key="1">
    <citation type="submission" date="2018-05" db="EMBL/GenBank/DDBJ databases">
        <authorList>
            <person name="Goeker M."/>
            <person name="Huntemann M."/>
            <person name="Clum A."/>
            <person name="Pillay M."/>
            <person name="Palaniappan K."/>
            <person name="Varghese N."/>
            <person name="Mikhailova N."/>
            <person name="Stamatis D."/>
            <person name="Reddy T."/>
            <person name="Daum C."/>
            <person name="Shapiro N."/>
            <person name="Ivanova N."/>
            <person name="Kyrpides N."/>
            <person name="Woyke T."/>
        </authorList>
    </citation>
    <scope>NUCLEOTIDE SEQUENCE [LARGE SCALE GENOMIC DNA]</scope>
    <source>
        <strain evidence="7 8">DSM 26524</strain>
    </source>
</reference>
<dbReference type="PANTHER" id="PTHR23513:SF6">
    <property type="entry name" value="MAJOR FACILITATOR SUPERFAMILY ASSOCIATED DOMAIN-CONTAINING PROTEIN"/>
    <property type="match status" value="1"/>
</dbReference>
<protein>
    <submittedName>
        <fullName evidence="7">MFS transporter</fullName>
    </submittedName>
</protein>
<dbReference type="PANTHER" id="PTHR23513">
    <property type="entry name" value="INTEGRAL MEMBRANE EFFLUX PROTEIN-RELATED"/>
    <property type="match status" value="1"/>
</dbReference>
<evidence type="ECO:0000313" key="8">
    <source>
        <dbReference type="Proteomes" id="UP000245412"/>
    </source>
</evidence>
<comment type="caution">
    <text evidence="7">The sequence shown here is derived from an EMBL/GenBank/DDBJ whole genome shotgun (WGS) entry which is preliminary data.</text>
</comment>
<evidence type="ECO:0000313" key="7">
    <source>
        <dbReference type="EMBL" id="PWJ79220.1"/>
    </source>
</evidence>
<dbReference type="SUPFAM" id="SSF103473">
    <property type="entry name" value="MFS general substrate transporter"/>
    <property type="match status" value="1"/>
</dbReference>
<feature type="transmembrane region" description="Helical" evidence="6">
    <location>
        <begin position="75"/>
        <end position="95"/>
    </location>
</feature>
<dbReference type="Pfam" id="PF07690">
    <property type="entry name" value="MFS_1"/>
    <property type="match status" value="1"/>
</dbReference>
<keyword evidence="3 6" id="KW-0812">Transmembrane</keyword>
<sequence>MNNTKKYGKDYTLVVVGQIVSLFGNAILRFSLPLYLLRKTGSPTLFGIVTACSFLPMIVLSLLCGVLADRVNKRNIMVCLDFLTAGVITVFSWLLGIHYHRRKYDILGDCRALKKDTY</sequence>
<organism evidence="7 8">
    <name type="scientific">Murimonas intestini</name>
    <dbReference type="NCBI Taxonomy" id="1337051"/>
    <lineage>
        <taxon>Bacteria</taxon>
        <taxon>Bacillati</taxon>
        <taxon>Bacillota</taxon>
        <taxon>Clostridia</taxon>
        <taxon>Lachnospirales</taxon>
        <taxon>Lachnospiraceae</taxon>
        <taxon>Murimonas</taxon>
    </lineage>
</organism>
<evidence type="ECO:0000256" key="4">
    <source>
        <dbReference type="ARBA" id="ARBA00022989"/>
    </source>
</evidence>
<name>A0AB73TAL2_9FIRM</name>
<dbReference type="InterPro" id="IPR036259">
    <property type="entry name" value="MFS_trans_sf"/>
</dbReference>
<dbReference type="GO" id="GO:0005886">
    <property type="term" value="C:plasma membrane"/>
    <property type="evidence" value="ECO:0007669"/>
    <property type="project" value="UniProtKB-SubCell"/>
</dbReference>
<evidence type="ECO:0000256" key="2">
    <source>
        <dbReference type="ARBA" id="ARBA00022475"/>
    </source>
</evidence>
<comment type="subcellular location">
    <subcellularLocation>
        <location evidence="1">Cell membrane</location>
        <topology evidence="1">Multi-pass membrane protein</topology>
    </subcellularLocation>
</comment>
<dbReference type="AlphaFoldDB" id="A0AB73TAL2"/>
<accession>A0AB73TAL2</accession>
<feature type="transmembrane region" description="Helical" evidence="6">
    <location>
        <begin position="12"/>
        <end position="32"/>
    </location>
</feature>
<evidence type="ECO:0000256" key="6">
    <source>
        <dbReference type="SAM" id="Phobius"/>
    </source>
</evidence>